<evidence type="ECO:0000313" key="2">
    <source>
        <dbReference type="EMBL" id="MDV5168811.1"/>
    </source>
</evidence>
<sequence length="133" mass="15146">MKWILIALISLVTLPVFANEQTSSSMFQFFIDIAARVDDFFKYTPNFIERIYAYYIKYAIKLKLVMQLETMKFAYTVAQELLTDLSVYQFIDAAFSSLDPDIRGAIGAYGVGAGIMRIIEAMTTRFVLDFMGA</sequence>
<accession>A0ABU3ZFE0</accession>
<dbReference type="Proteomes" id="UP001186452">
    <property type="component" value="Unassembled WGS sequence"/>
</dbReference>
<evidence type="ECO:0000313" key="3">
    <source>
        <dbReference type="Proteomes" id="UP001186452"/>
    </source>
</evidence>
<reference evidence="2 3" key="1">
    <citation type="submission" date="2023-10" db="EMBL/GenBank/DDBJ databases">
        <title>Marine bacteria isolated from horseshoe crab.</title>
        <authorList>
            <person name="Cheng T.H."/>
        </authorList>
    </citation>
    <scope>NUCLEOTIDE SEQUENCE [LARGE SCALE GENOMIC DNA]</scope>
    <source>
        <strain evidence="2 3">HSC6</strain>
    </source>
</reference>
<keyword evidence="3" id="KW-1185">Reference proteome</keyword>
<feature type="chain" id="PRO_5046825890" evidence="1">
    <location>
        <begin position="19"/>
        <end position="133"/>
    </location>
</feature>
<feature type="signal peptide" evidence="1">
    <location>
        <begin position="1"/>
        <end position="18"/>
    </location>
</feature>
<dbReference type="RefSeq" id="WP_317521551.1">
    <property type="nucleotide sequence ID" value="NZ_JAWJZI010000002.1"/>
</dbReference>
<protein>
    <submittedName>
        <fullName evidence="2">DUF2523 family protein</fullName>
    </submittedName>
</protein>
<organism evidence="2 3">
    <name type="scientific">Photobacterium rosenbergii</name>
    <dbReference type="NCBI Taxonomy" id="294936"/>
    <lineage>
        <taxon>Bacteria</taxon>
        <taxon>Pseudomonadati</taxon>
        <taxon>Pseudomonadota</taxon>
        <taxon>Gammaproteobacteria</taxon>
        <taxon>Vibrionales</taxon>
        <taxon>Vibrionaceae</taxon>
        <taxon>Photobacterium</taxon>
    </lineage>
</organism>
<comment type="caution">
    <text evidence="2">The sequence shown here is derived from an EMBL/GenBank/DDBJ whole genome shotgun (WGS) entry which is preliminary data.</text>
</comment>
<dbReference type="EMBL" id="JAWJZI010000002">
    <property type="protein sequence ID" value="MDV5168811.1"/>
    <property type="molecule type" value="Genomic_DNA"/>
</dbReference>
<proteinExistence type="predicted"/>
<dbReference type="Pfam" id="PF10734">
    <property type="entry name" value="DUF2523"/>
    <property type="match status" value="1"/>
</dbReference>
<evidence type="ECO:0000256" key="1">
    <source>
        <dbReference type="SAM" id="SignalP"/>
    </source>
</evidence>
<keyword evidence="1" id="KW-0732">Signal</keyword>
<gene>
    <name evidence="2" type="ORF">R2X38_07340</name>
</gene>
<name>A0ABU3ZFE0_9GAMM</name>
<dbReference type="InterPro" id="IPR019670">
    <property type="entry name" value="DUF2523"/>
</dbReference>